<proteinExistence type="inferred from homology"/>
<evidence type="ECO:0000256" key="14">
    <source>
        <dbReference type="HAMAP-Rule" id="MF_00407"/>
    </source>
</evidence>
<evidence type="ECO:0000256" key="5">
    <source>
        <dbReference type="ARBA" id="ARBA00022741"/>
    </source>
</evidence>
<dbReference type="NCBIfam" id="TIGR00574">
    <property type="entry name" value="dnl1"/>
    <property type="match status" value="1"/>
</dbReference>
<evidence type="ECO:0000256" key="1">
    <source>
        <dbReference type="ARBA" id="ARBA00022598"/>
    </source>
</evidence>
<dbReference type="InterPro" id="IPR012310">
    <property type="entry name" value="DNA_ligase_ATP-dep_cent"/>
</dbReference>
<dbReference type="Gene3D" id="3.30.470.30">
    <property type="entry name" value="DNA ligase/mRNA capping enzyme"/>
    <property type="match status" value="1"/>
</dbReference>
<dbReference type="Pfam" id="PF01068">
    <property type="entry name" value="DNA_ligase_A_M"/>
    <property type="match status" value="1"/>
</dbReference>
<comment type="function">
    <text evidence="13 14">DNA ligase that seals nicks in double-stranded DNA during DNA replication, DNA recombination and DNA repair.</text>
</comment>
<feature type="compositionally biased region" description="Basic and acidic residues" evidence="17">
    <location>
        <begin position="529"/>
        <end position="541"/>
    </location>
</feature>
<keyword evidence="6 14" id="KW-0227">DNA damage</keyword>
<evidence type="ECO:0000313" key="20">
    <source>
        <dbReference type="Proteomes" id="UP000295497"/>
    </source>
</evidence>
<evidence type="ECO:0000256" key="17">
    <source>
        <dbReference type="SAM" id="MobiDB-lite"/>
    </source>
</evidence>
<dbReference type="AlphaFoldDB" id="A0A4P2QZX8"/>
<evidence type="ECO:0000256" key="9">
    <source>
        <dbReference type="ARBA" id="ARBA00023172"/>
    </source>
</evidence>
<evidence type="ECO:0000256" key="6">
    <source>
        <dbReference type="ARBA" id="ARBA00022763"/>
    </source>
</evidence>
<keyword evidence="3 14" id="KW-0235">DNA replication</keyword>
<dbReference type="SUPFAM" id="SSF117018">
    <property type="entry name" value="ATP-dependent DNA ligase DNA-binding domain"/>
    <property type="match status" value="1"/>
</dbReference>
<evidence type="ECO:0000256" key="11">
    <source>
        <dbReference type="ARBA" id="ARBA00023306"/>
    </source>
</evidence>
<keyword evidence="11 14" id="KW-0131">Cell cycle</keyword>
<comment type="cofactor">
    <cofactor evidence="14">
        <name>Mg(2+)</name>
        <dbReference type="ChEBI" id="CHEBI:18420"/>
    </cofactor>
</comment>
<dbReference type="GO" id="GO:0071897">
    <property type="term" value="P:DNA biosynthetic process"/>
    <property type="evidence" value="ECO:0007669"/>
    <property type="project" value="InterPro"/>
</dbReference>
<feature type="binding site" evidence="14">
    <location>
        <position position="233"/>
    </location>
    <ligand>
        <name>ATP</name>
        <dbReference type="ChEBI" id="CHEBI:30616"/>
    </ligand>
</feature>
<dbReference type="CDD" id="cd07972">
    <property type="entry name" value="OBF_DNA_ligase_Arch_LigB"/>
    <property type="match status" value="1"/>
</dbReference>
<organism evidence="19 20">
    <name type="scientific">Sorangium cellulosum</name>
    <name type="common">Polyangium cellulosum</name>
    <dbReference type="NCBI Taxonomy" id="56"/>
    <lineage>
        <taxon>Bacteria</taxon>
        <taxon>Pseudomonadati</taxon>
        <taxon>Myxococcota</taxon>
        <taxon>Polyangia</taxon>
        <taxon>Polyangiales</taxon>
        <taxon>Polyangiaceae</taxon>
        <taxon>Sorangium</taxon>
    </lineage>
</organism>
<evidence type="ECO:0000256" key="15">
    <source>
        <dbReference type="RuleBase" id="RU000617"/>
    </source>
</evidence>
<dbReference type="GO" id="GO:0003677">
    <property type="term" value="F:DNA binding"/>
    <property type="evidence" value="ECO:0007669"/>
    <property type="project" value="InterPro"/>
</dbReference>
<evidence type="ECO:0000256" key="3">
    <source>
        <dbReference type="ARBA" id="ARBA00022705"/>
    </source>
</evidence>
<feature type="binding site" evidence="14">
    <location>
        <position position="211"/>
    </location>
    <ligand>
        <name>ATP</name>
        <dbReference type="ChEBI" id="CHEBI:30616"/>
    </ligand>
</feature>
<dbReference type="GO" id="GO:0006260">
    <property type="term" value="P:DNA replication"/>
    <property type="evidence" value="ECO:0007669"/>
    <property type="project" value="UniProtKB-UniRule"/>
</dbReference>
<dbReference type="HAMAP" id="MF_00407">
    <property type="entry name" value="DNA_ligase"/>
    <property type="match status" value="1"/>
</dbReference>
<dbReference type="PROSITE" id="PS50160">
    <property type="entry name" value="DNA_LIGASE_A3"/>
    <property type="match status" value="1"/>
</dbReference>
<dbReference type="GO" id="GO:0051301">
    <property type="term" value="P:cell division"/>
    <property type="evidence" value="ECO:0007669"/>
    <property type="project" value="UniProtKB-KW"/>
</dbReference>
<keyword evidence="8 14" id="KW-0460">Magnesium</keyword>
<dbReference type="Gene3D" id="2.40.50.140">
    <property type="entry name" value="Nucleic acid-binding proteins"/>
    <property type="match status" value="1"/>
</dbReference>
<protein>
    <recommendedName>
        <fullName evidence="14">Probable DNA ligase</fullName>
        <ecNumber evidence="14">6.5.1.1</ecNumber>
    </recommendedName>
    <alternativeName>
        <fullName evidence="14">Polydeoxyribonucleotide synthase [ATP]</fullName>
    </alternativeName>
</protein>
<evidence type="ECO:0000313" key="19">
    <source>
        <dbReference type="EMBL" id="AUX36125.1"/>
    </source>
</evidence>
<feature type="domain" description="ATP-dependent DNA ligase family profile" evidence="18">
    <location>
        <begin position="290"/>
        <end position="414"/>
    </location>
</feature>
<accession>A0A4P2QZX8</accession>
<sequence length="569" mass="60610">MLVSDLVATSDRVATTSSRLEKIGALADLLRRLSPEEVRIGVDWLAGRLRQGRIGLGPAMVTEARRAGPSAVEPALTLGEADAVFTEVARTSGSGSAAQRRAALGGLFARATELERDFFARLLVGELRQGALEAVMIEAVARAAGLPPASLRRAVMLAGDAAEVAKAALLEGAPGLQRFSLQLLRPVQPMLAQGADDVASALGELRAAALEWKLDGARVQVHKAGDEVRVFSRSLNSVTKAVPEVVEAVRALPVRSIVLDGEAIAFRADGAPHPFQVTMRRFGRTLDVAALRAELPLRALFFDVLHLDGEDLLDRSGSERASALRQALDRSLRVPRIELPTGAEAEAFFADALARGHEGVMAKSLAAPYEAGRRGSSWLKVKRAHTLDLVVLAVEWGSGRRRGLLSNLHLGARDPGAGGFVMLGKTFKGMTDEMLAWQTQRFLELEIARDAYTVYVRPEVVVEIAFDGVQASPQYPGGVALRFARVKRYRPDKAAGEASTIDEVRAIHAGALAHEAAERREAGGGGEEMGGREGGEDERKVRGGRARNTGAKSSTSTKTGDGGRETGNG</sequence>
<dbReference type="GO" id="GO:0006281">
    <property type="term" value="P:DNA repair"/>
    <property type="evidence" value="ECO:0007669"/>
    <property type="project" value="UniProtKB-UniRule"/>
</dbReference>
<dbReference type="EC" id="6.5.1.1" evidence="14"/>
<dbReference type="EMBL" id="CP012672">
    <property type="protein sequence ID" value="AUX36125.1"/>
    <property type="molecule type" value="Genomic_DNA"/>
</dbReference>
<dbReference type="InterPro" id="IPR016059">
    <property type="entry name" value="DNA_ligase_ATP-dep_CS"/>
</dbReference>
<dbReference type="InterPro" id="IPR036599">
    <property type="entry name" value="DNA_ligase_N_sf"/>
</dbReference>
<keyword evidence="2 14" id="KW-0132">Cell division</keyword>
<evidence type="ECO:0000256" key="16">
    <source>
        <dbReference type="RuleBase" id="RU004196"/>
    </source>
</evidence>
<dbReference type="CDD" id="cd07901">
    <property type="entry name" value="Adenylation_DNA_ligase_Arch_LigB"/>
    <property type="match status" value="1"/>
</dbReference>
<dbReference type="SUPFAM" id="SSF56091">
    <property type="entry name" value="DNA ligase/mRNA capping enzyme, catalytic domain"/>
    <property type="match status" value="1"/>
</dbReference>
<dbReference type="FunFam" id="2.40.50.140:FF:000163">
    <property type="entry name" value="Probable DNA ligase"/>
    <property type="match status" value="1"/>
</dbReference>
<dbReference type="SUPFAM" id="SSF50249">
    <property type="entry name" value="Nucleic acid-binding proteins"/>
    <property type="match status" value="1"/>
</dbReference>
<feature type="binding site" evidence="14">
    <location>
        <position position="262"/>
    </location>
    <ligand>
        <name>ATP</name>
        <dbReference type="ChEBI" id="CHEBI:30616"/>
    </ligand>
</feature>
<evidence type="ECO:0000256" key="13">
    <source>
        <dbReference type="ARBA" id="ARBA00054532"/>
    </source>
</evidence>
<reference evidence="19 20" key="1">
    <citation type="submission" date="2015-09" db="EMBL/GenBank/DDBJ databases">
        <title>Sorangium comparison.</title>
        <authorList>
            <person name="Zaburannyi N."/>
            <person name="Bunk B."/>
            <person name="Overmann J."/>
            <person name="Mueller R."/>
        </authorList>
    </citation>
    <scope>NUCLEOTIDE SEQUENCE [LARGE SCALE GENOMIC DNA]</scope>
    <source>
        <strain evidence="19 20">So ce836</strain>
    </source>
</reference>
<evidence type="ECO:0000256" key="2">
    <source>
        <dbReference type="ARBA" id="ARBA00022618"/>
    </source>
</evidence>
<name>A0A4P2QZX8_SORCE</name>
<dbReference type="PANTHER" id="PTHR45674:SF13">
    <property type="entry name" value="DNA LIGASE-RELATED"/>
    <property type="match status" value="1"/>
</dbReference>
<dbReference type="GO" id="GO:0005524">
    <property type="term" value="F:ATP binding"/>
    <property type="evidence" value="ECO:0007669"/>
    <property type="project" value="UniProtKB-UniRule"/>
</dbReference>
<evidence type="ECO:0000259" key="18">
    <source>
        <dbReference type="PROSITE" id="PS50160"/>
    </source>
</evidence>
<feature type="binding site" evidence="14">
    <location>
        <position position="380"/>
    </location>
    <ligand>
        <name>ATP</name>
        <dbReference type="ChEBI" id="CHEBI:30616"/>
    </ligand>
</feature>
<dbReference type="InterPro" id="IPR050191">
    <property type="entry name" value="ATP-dep_DNA_ligase"/>
</dbReference>
<dbReference type="GO" id="GO:0046872">
    <property type="term" value="F:metal ion binding"/>
    <property type="evidence" value="ECO:0007669"/>
    <property type="project" value="UniProtKB-KW"/>
</dbReference>
<evidence type="ECO:0000256" key="10">
    <source>
        <dbReference type="ARBA" id="ARBA00023204"/>
    </source>
</evidence>
<evidence type="ECO:0000256" key="8">
    <source>
        <dbReference type="ARBA" id="ARBA00022842"/>
    </source>
</evidence>
<comment type="catalytic activity">
    <reaction evidence="12 14 15">
        <text>ATP + (deoxyribonucleotide)n-3'-hydroxyl + 5'-phospho-(deoxyribonucleotide)m = (deoxyribonucleotide)n+m + AMP + diphosphate.</text>
        <dbReference type="EC" id="6.5.1.1"/>
    </reaction>
</comment>
<dbReference type="GO" id="GO:0003910">
    <property type="term" value="F:DNA ligase (ATP) activity"/>
    <property type="evidence" value="ECO:0007669"/>
    <property type="project" value="UniProtKB-UniRule"/>
</dbReference>
<gene>
    <name evidence="19" type="primary">ligC</name>
    <name evidence="14" type="synonym">lig</name>
    <name evidence="19" type="ORF">SOCE836_083310</name>
</gene>
<keyword evidence="9 14" id="KW-0233">DNA recombination</keyword>
<dbReference type="PROSITE" id="PS00333">
    <property type="entry name" value="DNA_LIGASE_A2"/>
    <property type="match status" value="1"/>
</dbReference>
<feature type="binding site" evidence="14">
    <location>
        <position position="374"/>
    </location>
    <ligand>
        <name>ATP</name>
        <dbReference type="ChEBI" id="CHEBI:30616"/>
    </ligand>
</feature>
<dbReference type="InterPro" id="IPR012309">
    <property type="entry name" value="DNA_ligase_ATP-dep_C"/>
</dbReference>
<dbReference type="PANTHER" id="PTHR45674">
    <property type="entry name" value="DNA LIGASE 1/3 FAMILY MEMBER"/>
    <property type="match status" value="1"/>
</dbReference>
<feature type="binding site" evidence="14">
    <location>
        <position position="302"/>
    </location>
    <ligand>
        <name>ATP</name>
        <dbReference type="ChEBI" id="CHEBI:30616"/>
    </ligand>
</feature>
<keyword evidence="1 14" id="KW-0436">Ligase</keyword>
<dbReference type="InterPro" id="IPR022865">
    <property type="entry name" value="DNA_ligae_ATP-dep_bac/arc"/>
</dbReference>
<dbReference type="Gene3D" id="1.10.3260.10">
    <property type="entry name" value="DNA ligase, ATP-dependent, N-terminal domain"/>
    <property type="match status" value="1"/>
</dbReference>
<evidence type="ECO:0000256" key="4">
    <source>
        <dbReference type="ARBA" id="ARBA00022723"/>
    </source>
</evidence>
<keyword evidence="5 14" id="KW-0547">Nucleotide-binding</keyword>
<feature type="active site" description="N6-AMP-lysine intermediate" evidence="14">
    <location>
        <position position="213"/>
    </location>
</feature>
<dbReference type="GO" id="GO:0006310">
    <property type="term" value="P:DNA recombination"/>
    <property type="evidence" value="ECO:0007669"/>
    <property type="project" value="UniProtKB-UniRule"/>
</dbReference>
<dbReference type="Pfam" id="PF04679">
    <property type="entry name" value="DNA_ligase_A_C"/>
    <property type="match status" value="1"/>
</dbReference>
<evidence type="ECO:0000256" key="7">
    <source>
        <dbReference type="ARBA" id="ARBA00022840"/>
    </source>
</evidence>
<dbReference type="InterPro" id="IPR012308">
    <property type="entry name" value="DNA_ligase_ATP-dep_N"/>
</dbReference>
<dbReference type="NCBIfam" id="NF002868">
    <property type="entry name" value="PRK03180.1"/>
    <property type="match status" value="1"/>
</dbReference>
<feature type="binding site" evidence="14">
    <location>
        <position position="218"/>
    </location>
    <ligand>
        <name>ATP</name>
        <dbReference type="ChEBI" id="CHEBI:30616"/>
    </ligand>
</feature>
<dbReference type="InterPro" id="IPR012340">
    <property type="entry name" value="NA-bd_OB-fold"/>
</dbReference>
<dbReference type="Pfam" id="PF04675">
    <property type="entry name" value="DNA_ligase_A_N"/>
    <property type="match status" value="1"/>
</dbReference>
<dbReference type="InterPro" id="IPR000977">
    <property type="entry name" value="DNA_ligase_ATP-dep"/>
</dbReference>
<keyword evidence="7 14" id="KW-0067">ATP-binding</keyword>
<dbReference type="PROSITE" id="PS00697">
    <property type="entry name" value="DNA_LIGASE_A1"/>
    <property type="match status" value="1"/>
</dbReference>
<keyword evidence="4 14" id="KW-0479">Metal-binding</keyword>
<feature type="region of interest" description="Disordered" evidence="17">
    <location>
        <begin position="516"/>
        <end position="569"/>
    </location>
</feature>
<evidence type="ECO:0000256" key="12">
    <source>
        <dbReference type="ARBA" id="ARBA00034003"/>
    </source>
</evidence>
<feature type="compositionally biased region" description="Low complexity" evidence="17">
    <location>
        <begin position="549"/>
        <end position="559"/>
    </location>
</feature>
<keyword evidence="10 14" id="KW-0234">DNA repair</keyword>
<dbReference type="Proteomes" id="UP000295497">
    <property type="component" value="Chromosome"/>
</dbReference>
<comment type="similarity">
    <text evidence="14 16">Belongs to the ATP-dependent DNA ligase family.</text>
</comment>